<keyword evidence="2" id="KW-1185">Reference proteome</keyword>
<evidence type="ECO:0000313" key="2">
    <source>
        <dbReference type="Proteomes" id="UP000326924"/>
    </source>
</evidence>
<dbReference type="OrthoDB" id="3799035at2759"/>
<name>A0A5J5FB75_9PEZI</name>
<evidence type="ECO:0000313" key="1">
    <source>
        <dbReference type="EMBL" id="KAA8914904.1"/>
    </source>
</evidence>
<gene>
    <name evidence="1" type="ORF">FN846DRAFT_761614</name>
</gene>
<feature type="non-terminal residue" evidence="1">
    <location>
        <position position="54"/>
    </location>
</feature>
<proteinExistence type="predicted"/>
<protein>
    <submittedName>
        <fullName evidence="1">Uncharacterized protein</fullName>
    </submittedName>
</protein>
<accession>A0A5J5FB75</accession>
<dbReference type="InParanoid" id="A0A5J5FB75"/>
<organism evidence="1 2">
    <name type="scientific">Sphaerosporella brunnea</name>
    <dbReference type="NCBI Taxonomy" id="1250544"/>
    <lineage>
        <taxon>Eukaryota</taxon>
        <taxon>Fungi</taxon>
        <taxon>Dikarya</taxon>
        <taxon>Ascomycota</taxon>
        <taxon>Pezizomycotina</taxon>
        <taxon>Pezizomycetes</taxon>
        <taxon>Pezizales</taxon>
        <taxon>Pyronemataceae</taxon>
        <taxon>Sphaerosporella</taxon>
    </lineage>
</organism>
<dbReference type="AlphaFoldDB" id="A0A5J5FB75"/>
<reference evidence="1 2" key="1">
    <citation type="submission" date="2019-09" db="EMBL/GenBank/DDBJ databases">
        <title>Draft genome of the ectomycorrhizal ascomycete Sphaerosporella brunnea.</title>
        <authorList>
            <consortium name="DOE Joint Genome Institute"/>
            <person name="Benucci G.M."/>
            <person name="Marozzi G."/>
            <person name="Antonielli L."/>
            <person name="Sanchez S."/>
            <person name="Marco P."/>
            <person name="Wang X."/>
            <person name="Falini L.B."/>
            <person name="Barry K."/>
            <person name="Haridas S."/>
            <person name="Lipzen A."/>
            <person name="Labutti K."/>
            <person name="Grigoriev I.V."/>
            <person name="Murat C."/>
            <person name="Martin F."/>
            <person name="Albertini E."/>
            <person name="Donnini D."/>
            <person name="Bonito G."/>
        </authorList>
    </citation>
    <scope>NUCLEOTIDE SEQUENCE [LARGE SCALE GENOMIC DNA]</scope>
    <source>
        <strain evidence="1 2">Sb_GMNB300</strain>
    </source>
</reference>
<sequence>HIATKFYLAAGLVYQGYVDLVQVPTADMLADGLTKPLSLPAYRLFCQTVGLVAG</sequence>
<comment type="caution">
    <text evidence="1">The sequence shown here is derived from an EMBL/GenBank/DDBJ whole genome shotgun (WGS) entry which is preliminary data.</text>
</comment>
<feature type="non-terminal residue" evidence="1">
    <location>
        <position position="1"/>
    </location>
</feature>
<dbReference type="EMBL" id="VXIS01000002">
    <property type="protein sequence ID" value="KAA8914904.1"/>
    <property type="molecule type" value="Genomic_DNA"/>
</dbReference>
<dbReference type="Proteomes" id="UP000326924">
    <property type="component" value="Unassembled WGS sequence"/>
</dbReference>